<organism evidence="1 2">
    <name type="scientific">Nocardioides albertanoniae</name>
    <dbReference type="NCBI Taxonomy" id="1175486"/>
    <lineage>
        <taxon>Bacteria</taxon>
        <taxon>Bacillati</taxon>
        <taxon>Actinomycetota</taxon>
        <taxon>Actinomycetes</taxon>
        <taxon>Propionibacteriales</taxon>
        <taxon>Nocardioidaceae</taxon>
        <taxon>Nocardioides</taxon>
    </lineage>
</organism>
<dbReference type="OrthoDB" id="4471357at2"/>
<comment type="caution">
    <text evidence="1">The sequence shown here is derived from an EMBL/GenBank/DDBJ whole genome shotgun (WGS) entry which is preliminary data.</text>
</comment>
<protein>
    <submittedName>
        <fullName evidence="1">DNA-binding transcriptional ArsR family regulator</fullName>
    </submittedName>
</protein>
<dbReference type="SUPFAM" id="SSF46785">
    <property type="entry name" value="Winged helix' DNA-binding domain"/>
    <property type="match status" value="1"/>
</dbReference>
<accession>A0A543A318</accession>
<keyword evidence="2" id="KW-1185">Reference proteome</keyword>
<dbReference type="GO" id="GO:0003677">
    <property type="term" value="F:DNA binding"/>
    <property type="evidence" value="ECO:0007669"/>
    <property type="project" value="UniProtKB-KW"/>
</dbReference>
<evidence type="ECO:0000313" key="1">
    <source>
        <dbReference type="EMBL" id="TQL66978.1"/>
    </source>
</evidence>
<dbReference type="Gene3D" id="1.10.10.10">
    <property type="entry name" value="Winged helix-like DNA-binding domain superfamily/Winged helix DNA-binding domain"/>
    <property type="match status" value="1"/>
</dbReference>
<dbReference type="AlphaFoldDB" id="A0A543A318"/>
<dbReference type="Proteomes" id="UP000320209">
    <property type="component" value="Unassembled WGS sequence"/>
</dbReference>
<evidence type="ECO:0000313" key="2">
    <source>
        <dbReference type="Proteomes" id="UP000320209"/>
    </source>
</evidence>
<gene>
    <name evidence="1" type="ORF">FB381_0849</name>
</gene>
<reference evidence="1 2" key="1">
    <citation type="submission" date="2019-06" db="EMBL/GenBank/DDBJ databases">
        <title>Sequencing the genomes of 1000 actinobacteria strains.</title>
        <authorList>
            <person name="Klenk H.-P."/>
        </authorList>
    </citation>
    <scope>NUCLEOTIDE SEQUENCE [LARGE SCALE GENOMIC DNA]</scope>
    <source>
        <strain evidence="1 2">DSM 25218</strain>
    </source>
</reference>
<sequence length="112" mass="12790">MPERPDDHPAVADFDLSKVLSCLAETNRRSVIEALYHQPDGQEQFCSVFGLPWAPSTRTHHFRLMRQAGLIHQRDVGNGQMTQLRRLDIEEAYPGLLEALFGPRQVRREPVA</sequence>
<dbReference type="EMBL" id="VFOV01000001">
    <property type="protein sequence ID" value="TQL66978.1"/>
    <property type="molecule type" value="Genomic_DNA"/>
</dbReference>
<name>A0A543A318_9ACTN</name>
<dbReference type="InterPro" id="IPR036388">
    <property type="entry name" value="WH-like_DNA-bd_sf"/>
</dbReference>
<proteinExistence type="predicted"/>
<keyword evidence="1" id="KW-0238">DNA-binding</keyword>
<dbReference type="InterPro" id="IPR036390">
    <property type="entry name" value="WH_DNA-bd_sf"/>
</dbReference>
<dbReference type="RefSeq" id="WP_141779125.1">
    <property type="nucleotide sequence ID" value="NZ_VFOV01000001.1"/>
</dbReference>